<feature type="transmembrane region" description="Helical" evidence="6">
    <location>
        <begin position="15"/>
        <end position="38"/>
    </location>
</feature>
<dbReference type="AlphaFoldDB" id="U5D4N1"/>
<evidence type="ECO:0000256" key="4">
    <source>
        <dbReference type="ARBA" id="ARBA00022989"/>
    </source>
</evidence>
<evidence type="ECO:0000256" key="1">
    <source>
        <dbReference type="ARBA" id="ARBA00004141"/>
    </source>
</evidence>
<keyword evidence="8" id="KW-1185">Reference proteome</keyword>
<feature type="transmembrane region" description="Helical" evidence="6">
    <location>
        <begin position="82"/>
        <end position="98"/>
    </location>
</feature>
<dbReference type="PANTHER" id="PTHR12050">
    <property type="entry name" value="LEPTIN RECEPTOR-RELATED"/>
    <property type="match status" value="1"/>
</dbReference>
<evidence type="ECO:0000256" key="3">
    <source>
        <dbReference type="ARBA" id="ARBA00022692"/>
    </source>
</evidence>
<dbReference type="Gramene" id="ERN20536">
    <property type="protein sequence ID" value="ERN20536"/>
    <property type="gene ID" value="AMTR_s00068p00200270"/>
</dbReference>
<dbReference type="GO" id="GO:0005768">
    <property type="term" value="C:endosome"/>
    <property type="evidence" value="ECO:0000318"/>
    <property type="project" value="GO_Central"/>
</dbReference>
<comment type="subcellular location">
    <subcellularLocation>
        <location evidence="1">Membrane</location>
        <topology evidence="1">Multi-pass membrane protein</topology>
    </subcellularLocation>
</comment>
<dbReference type="OMA" id="CYLWMSD"/>
<comment type="similarity">
    <text evidence="2">Belongs to the OB-RGRP/VPS55 family.</text>
</comment>
<keyword evidence="4 6" id="KW-1133">Transmembrane helix</keyword>
<evidence type="ECO:0000256" key="2">
    <source>
        <dbReference type="ARBA" id="ARBA00005645"/>
    </source>
</evidence>
<name>U5D4N1_AMBTC</name>
<dbReference type="KEGG" id="atr:18448954"/>
<dbReference type="eggNOG" id="KOG2174">
    <property type="taxonomic scope" value="Eukaryota"/>
</dbReference>
<dbReference type="PANTHER" id="PTHR12050:SF1">
    <property type="entry name" value="VACUOLAR PROTEIN SORTING-ASSOCIATED PROTEIN 55 HOMOLOG"/>
    <property type="match status" value="1"/>
</dbReference>
<sequence>MGDCPGYVLSCLHSFNLAGLAVMVSAGIVLQILACALYSNWWPMLSALPYALLPMPALFLLGSDSTSILSSETSSWVDAAKFLTGIIVVWSIAIPTILKHAGIIGWGAMFMDLSSFVIFILSAISYFRMSSEAEYGIL</sequence>
<evidence type="ECO:0000313" key="7">
    <source>
        <dbReference type="EMBL" id="ERN20536.1"/>
    </source>
</evidence>
<evidence type="ECO:0008006" key="9">
    <source>
        <dbReference type="Google" id="ProtNLM"/>
    </source>
</evidence>
<keyword evidence="5 6" id="KW-0472">Membrane</keyword>
<reference evidence="8" key="1">
    <citation type="journal article" date="2013" name="Science">
        <title>The Amborella genome and the evolution of flowering plants.</title>
        <authorList>
            <consortium name="Amborella Genome Project"/>
        </authorList>
    </citation>
    <scope>NUCLEOTIDE SEQUENCE [LARGE SCALE GENOMIC DNA]</scope>
</reference>
<dbReference type="EMBL" id="KI392059">
    <property type="protein sequence ID" value="ERN20536.1"/>
    <property type="molecule type" value="Genomic_DNA"/>
</dbReference>
<evidence type="ECO:0000256" key="5">
    <source>
        <dbReference type="ARBA" id="ARBA00023136"/>
    </source>
</evidence>
<dbReference type="GO" id="GO:0032511">
    <property type="term" value="P:late endosome to vacuole transport via multivesicular body sorting pathway"/>
    <property type="evidence" value="ECO:0000318"/>
    <property type="project" value="GO_Central"/>
</dbReference>
<protein>
    <recommendedName>
        <fullName evidence="9">Vacuolar protein sorting-associated protein 55 homolog</fullName>
    </recommendedName>
</protein>
<keyword evidence="3 6" id="KW-0812">Transmembrane</keyword>
<accession>U5D4N1</accession>
<feature type="transmembrane region" description="Helical" evidence="6">
    <location>
        <begin position="45"/>
        <end position="62"/>
    </location>
</feature>
<dbReference type="GO" id="GO:0016020">
    <property type="term" value="C:membrane"/>
    <property type="evidence" value="ECO:0007669"/>
    <property type="project" value="UniProtKB-SubCell"/>
</dbReference>
<evidence type="ECO:0000313" key="8">
    <source>
        <dbReference type="Proteomes" id="UP000017836"/>
    </source>
</evidence>
<dbReference type="Proteomes" id="UP000017836">
    <property type="component" value="Unassembled WGS sequence"/>
</dbReference>
<evidence type="ECO:0000256" key="6">
    <source>
        <dbReference type="SAM" id="Phobius"/>
    </source>
</evidence>
<feature type="transmembrane region" description="Helical" evidence="6">
    <location>
        <begin position="110"/>
        <end position="129"/>
    </location>
</feature>
<dbReference type="InterPro" id="IPR007262">
    <property type="entry name" value="Vps55/LEPROT"/>
</dbReference>
<proteinExistence type="inferred from homology"/>
<organism evidence="7 8">
    <name type="scientific">Amborella trichopoda</name>
    <dbReference type="NCBI Taxonomy" id="13333"/>
    <lineage>
        <taxon>Eukaryota</taxon>
        <taxon>Viridiplantae</taxon>
        <taxon>Streptophyta</taxon>
        <taxon>Embryophyta</taxon>
        <taxon>Tracheophyta</taxon>
        <taxon>Spermatophyta</taxon>
        <taxon>Magnoliopsida</taxon>
        <taxon>Amborellales</taxon>
        <taxon>Amborellaceae</taxon>
        <taxon>Amborella</taxon>
    </lineage>
</organism>
<dbReference type="Pfam" id="PF04133">
    <property type="entry name" value="Vps55"/>
    <property type="match status" value="1"/>
</dbReference>
<dbReference type="OrthoDB" id="14246at2759"/>
<dbReference type="HOGENOM" id="CLU_134810_1_0_1"/>
<gene>
    <name evidence="7" type="ORF">AMTR_s00068p00200270</name>
</gene>